<evidence type="ECO:0000313" key="2">
    <source>
        <dbReference type="Proteomes" id="UP001501671"/>
    </source>
</evidence>
<dbReference type="Pfam" id="PF00378">
    <property type="entry name" value="ECH_1"/>
    <property type="match status" value="1"/>
</dbReference>
<keyword evidence="2" id="KW-1185">Reference proteome</keyword>
<dbReference type="CDD" id="cd06558">
    <property type="entry name" value="crotonase-like"/>
    <property type="match status" value="1"/>
</dbReference>
<gene>
    <name evidence="1" type="ORF">GCM10023144_13010</name>
</gene>
<dbReference type="InterPro" id="IPR001753">
    <property type="entry name" value="Enoyl-CoA_hydra/iso"/>
</dbReference>
<dbReference type="SUPFAM" id="SSF52096">
    <property type="entry name" value="ClpP/crotonase"/>
    <property type="match status" value="1"/>
</dbReference>
<comment type="caution">
    <text evidence="1">The sequence shown here is derived from an EMBL/GenBank/DDBJ whole genome shotgun (WGS) entry which is preliminary data.</text>
</comment>
<accession>A0ABP8GPB2</accession>
<dbReference type="PANTHER" id="PTHR11941:SF133">
    <property type="entry name" value="1,2-EPOXYPHENYLACETYL-COA ISOMERASE"/>
    <property type="match status" value="1"/>
</dbReference>
<name>A0ABP8GPB2_9BURK</name>
<dbReference type="EMBL" id="BAABFO010000005">
    <property type="protein sequence ID" value="GAA4327878.1"/>
    <property type="molecule type" value="Genomic_DNA"/>
</dbReference>
<proteinExistence type="predicted"/>
<organism evidence="1 2">
    <name type="scientific">Pigmentiphaga soli</name>
    <dbReference type="NCBI Taxonomy" id="1007095"/>
    <lineage>
        <taxon>Bacteria</taxon>
        <taxon>Pseudomonadati</taxon>
        <taxon>Pseudomonadota</taxon>
        <taxon>Betaproteobacteria</taxon>
        <taxon>Burkholderiales</taxon>
        <taxon>Alcaligenaceae</taxon>
        <taxon>Pigmentiphaga</taxon>
    </lineage>
</organism>
<dbReference type="Gene3D" id="3.90.226.10">
    <property type="entry name" value="2-enoyl-CoA Hydratase, Chain A, domain 1"/>
    <property type="match status" value="1"/>
</dbReference>
<dbReference type="PANTHER" id="PTHR11941">
    <property type="entry name" value="ENOYL-COA HYDRATASE-RELATED"/>
    <property type="match status" value="1"/>
</dbReference>
<dbReference type="Proteomes" id="UP001501671">
    <property type="component" value="Unassembled WGS sequence"/>
</dbReference>
<evidence type="ECO:0000313" key="1">
    <source>
        <dbReference type="EMBL" id="GAA4327878.1"/>
    </source>
</evidence>
<dbReference type="InterPro" id="IPR029045">
    <property type="entry name" value="ClpP/crotonase-like_dom_sf"/>
</dbReference>
<sequence>MTTSPYSHLTLDRADGVAILTLNRPQVRNAIDDAMREELLQALHAVGRDDQARALVLTGAGPAFCAGGDISAMRQRLALPPGRQAFSTWQRQTRTMESIRALMDLGKPTVAALNGVAAGVGCDMALACDLVVAADSAAMIFSYVARGLVPDGALYLLPRRVGLSRAKELIYSGRRVDAAESLSIGLVDKLETAETLLPAAISWAASLCKGSPTALALSKSILNQSLDASATHIFDLARHAQALCATSAEHADAVGAFLRKP</sequence>
<reference evidence="2" key="1">
    <citation type="journal article" date="2019" name="Int. J. Syst. Evol. Microbiol.">
        <title>The Global Catalogue of Microorganisms (GCM) 10K type strain sequencing project: providing services to taxonomists for standard genome sequencing and annotation.</title>
        <authorList>
            <consortium name="The Broad Institute Genomics Platform"/>
            <consortium name="The Broad Institute Genome Sequencing Center for Infectious Disease"/>
            <person name="Wu L."/>
            <person name="Ma J."/>
        </authorList>
    </citation>
    <scope>NUCLEOTIDE SEQUENCE [LARGE SCALE GENOMIC DNA]</scope>
    <source>
        <strain evidence="2">JCM 17666</strain>
    </source>
</reference>
<protein>
    <submittedName>
        <fullName evidence="1">Enoyl-CoA hydratase/isomerase family protein</fullName>
    </submittedName>
</protein>
<dbReference type="RefSeq" id="WP_345247534.1">
    <property type="nucleotide sequence ID" value="NZ_BAABFO010000005.1"/>
</dbReference>